<dbReference type="InterPro" id="IPR005312">
    <property type="entry name" value="DUF1759"/>
</dbReference>
<proteinExistence type="predicted"/>
<dbReference type="AlphaFoldDB" id="A0A5S6R699"/>
<dbReference type="InterPro" id="IPR001878">
    <property type="entry name" value="Znf_CCHC"/>
</dbReference>
<evidence type="ECO:0000256" key="1">
    <source>
        <dbReference type="PROSITE-ProRule" id="PRU00047"/>
    </source>
</evidence>
<evidence type="ECO:0000313" key="3">
    <source>
        <dbReference type="Proteomes" id="UP000046395"/>
    </source>
</evidence>
<dbReference type="Pfam" id="PF03564">
    <property type="entry name" value="DUF1759"/>
    <property type="match status" value="1"/>
</dbReference>
<dbReference type="STRING" id="70415.A0A5S6R699"/>
<dbReference type="GO" id="GO:0003676">
    <property type="term" value="F:nucleic acid binding"/>
    <property type="evidence" value="ECO:0007669"/>
    <property type="project" value="InterPro"/>
</dbReference>
<feature type="domain" description="CCHC-type" evidence="2">
    <location>
        <begin position="228"/>
        <end position="241"/>
    </location>
</feature>
<name>A0A5S6R699_TRIMR</name>
<protein>
    <submittedName>
        <fullName evidence="4">CCHC-type domain-containing protein</fullName>
    </submittedName>
</protein>
<organism evidence="3 4">
    <name type="scientific">Trichuris muris</name>
    <name type="common">Mouse whipworm</name>
    <dbReference type="NCBI Taxonomy" id="70415"/>
    <lineage>
        <taxon>Eukaryota</taxon>
        <taxon>Metazoa</taxon>
        <taxon>Ecdysozoa</taxon>
        <taxon>Nematoda</taxon>
        <taxon>Enoplea</taxon>
        <taxon>Dorylaimia</taxon>
        <taxon>Trichinellida</taxon>
        <taxon>Trichuridae</taxon>
        <taxon>Trichuris</taxon>
    </lineage>
</organism>
<keyword evidence="1" id="KW-0479">Metal-binding</keyword>
<evidence type="ECO:0000259" key="2">
    <source>
        <dbReference type="PROSITE" id="PS50158"/>
    </source>
</evidence>
<keyword evidence="1" id="KW-0862">Zinc</keyword>
<sequence>MQCMEENSRAREVVESFPPTGGNYPKVVESLKSRFGRTELLVEVYVRKMLTLVLRNATRAEPLRLSSLYVKLESYMRALETLGVTTESHVATIFHLVESCLPEELLRAWQRSNRGQHSSRENRPLAGKLKQLMEFLRGEVEGQDRIALAMGGFNLNSQQLVVNSSKPKTLAQQRMLKLPSSTCLFSRERGNDRKCVFCSQDHDYSACTRVDRLSLSEKKRILKRRRCCFVCLAPGHMARECTTFVSCSVCQGRHKPVLCSSMKRDNRKADVSDREQSHVLTNAGKGRVLLQTLATRLVGPKSCTIVRVLVNTGSQRSYLTKLAASRAGYKPAGRRTFAQSLFGGAKSGLRLHSYYKIRLESLDREYVCRFVAYDEPDIFCPIRSVPEGPWINDLRKNGITLSDDGNPYTDIDVLIGADMAGKVYTGNLVRLESGLTAMETRLGWTVVGISTELPLSEGDAMAVTALFVQDAEVHHLWQIDVIDIEDPGRVRTKREMEEATRTHFLQTVSIDRTGRYLVHLPWKEARERLPDNFQPAQRRLIAITKRLRSDGLFSSYNEVFDEWEREGIMEEVRTLPTAGQCHYLPHRPVIKENSRTTKIRPVFDASAKQGNEPSLNDCLETGPNMMQLLPNIGIHPEDRDFLRFLWWEDVETHKLKVYQHNRVVLGASCSPFLLERTPEPFKDTAQRLRNSFYVDNCLSSFDTAVEVQRFITEAQQINVGRWIRASWMVIQRE</sequence>
<dbReference type="PANTHER" id="PTHR47331:SF1">
    <property type="entry name" value="GAG-LIKE PROTEIN"/>
    <property type="match status" value="1"/>
</dbReference>
<accession>A0A5S6R699</accession>
<dbReference type="InterPro" id="IPR043502">
    <property type="entry name" value="DNA/RNA_pol_sf"/>
</dbReference>
<evidence type="ECO:0000313" key="4">
    <source>
        <dbReference type="WBParaSite" id="TMUE_3000014864.1"/>
    </source>
</evidence>
<keyword evidence="1" id="KW-0863">Zinc-finger</keyword>
<dbReference type="SUPFAM" id="SSF56672">
    <property type="entry name" value="DNA/RNA polymerases"/>
    <property type="match status" value="1"/>
</dbReference>
<dbReference type="WBParaSite" id="TMUE_3000014864.1">
    <property type="protein sequence ID" value="TMUE_3000014864.1"/>
    <property type="gene ID" value="WBGene00291320"/>
</dbReference>
<reference evidence="4" key="1">
    <citation type="submission" date="2019-12" db="UniProtKB">
        <authorList>
            <consortium name="WormBaseParasite"/>
        </authorList>
    </citation>
    <scope>IDENTIFICATION</scope>
</reference>
<dbReference type="PROSITE" id="PS50158">
    <property type="entry name" value="ZF_CCHC"/>
    <property type="match status" value="1"/>
</dbReference>
<keyword evidence="3" id="KW-1185">Reference proteome</keyword>
<dbReference type="PANTHER" id="PTHR47331">
    <property type="entry name" value="PHD-TYPE DOMAIN-CONTAINING PROTEIN"/>
    <property type="match status" value="1"/>
</dbReference>
<dbReference type="Proteomes" id="UP000046395">
    <property type="component" value="Unassembled WGS sequence"/>
</dbReference>
<dbReference type="SMART" id="SM00343">
    <property type="entry name" value="ZnF_C2HC"/>
    <property type="match status" value="1"/>
</dbReference>
<dbReference type="GO" id="GO:0008270">
    <property type="term" value="F:zinc ion binding"/>
    <property type="evidence" value="ECO:0007669"/>
    <property type="project" value="UniProtKB-KW"/>
</dbReference>